<feature type="region of interest" description="Disordered" evidence="5">
    <location>
        <begin position="645"/>
        <end position="685"/>
    </location>
</feature>
<evidence type="ECO:0000256" key="1">
    <source>
        <dbReference type="ARBA" id="ARBA00008601"/>
    </source>
</evidence>
<accession>A0ABP0FX80</accession>
<dbReference type="InterPro" id="IPR003595">
    <property type="entry name" value="Tyr_Pase_cat"/>
</dbReference>
<dbReference type="EC" id="3.1.3.48" evidence="2"/>
<evidence type="ECO:0000313" key="8">
    <source>
        <dbReference type="EMBL" id="CAK8683337.1"/>
    </source>
</evidence>
<dbReference type="SMART" id="SM00195">
    <property type="entry name" value="DSPc"/>
    <property type="match status" value="1"/>
</dbReference>
<feature type="compositionally biased region" description="Low complexity" evidence="5">
    <location>
        <begin position="661"/>
        <end position="678"/>
    </location>
</feature>
<evidence type="ECO:0000256" key="3">
    <source>
        <dbReference type="ARBA" id="ARBA00022801"/>
    </source>
</evidence>
<feature type="region of interest" description="Disordered" evidence="5">
    <location>
        <begin position="709"/>
        <end position="731"/>
    </location>
</feature>
<keyword evidence="4" id="KW-0904">Protein phosphatase</keyword>
<gene>
    <name evidence="8" type="ORF">CVLEPA_LOCUS14420</name>
</gene>
<evidence type="ECO:0000313" key="9">
    <source>
        <dbReference type="Proteomes" id="UP001642483"/>
    </source>
</evidence>
<reference evidence="8 9" key="1">
    <citation type="submission" date="2024-02" db="EMBL/GenBank/DDBJ databases">
        <authorList>
            <person name="Daric V."/>
            <person name="Darras S."/>
        </authorList>
    </citation>
    <scope>NUCLEOTIDE SEQUENCE [LARGE SCALE GENOMIC DNA]</scope>
</reference>
<evidence type="ECO:0000259" key="6">
    <source>
        <dbReference type="PROSITE" id="PS50054"/>
    </source>
</evidence>
<feature type="region of interest" description="Disordered" evidence="5">
    <location>
        <begin position="496"/>
        <end position="518"/>
    </location>
</feature>
<dbReference type="SUPFAM" id="SSF52799">
    <property type="entry name" value="(Phosphotyrosine protein) phosphatases II"/>
    <property type="match status" value="1"/>
</dbReference>
<dbReference type="InterPro" id="IPR000387">
    <property type="entry name" value="Tyr_Pase_dom"/>
</dbReference>
<evidence type="ECO:0000256" key="4">
    <source>
        <dbReference type="ARBA" id="ARBA00022912"/>
    </source>
</evidence>
<dbReference type="SMART" id="SM00404">
    <property type="entry name" value="PTPc_motif"/>
    <property type="match status" value="1"/>
</dbReference>
<proteinExistence type="inferred from homology"/>
<dbReference type="PANTHER" id="PTHR10159">
    <property type="entry name" value="DUAL SPECIFICITY PROTEIN PHOSPHATASE"/>
    <property type="match status" value="1"/>
</dbReference>
<feature type="compositionally biased region" description="Polar residues" evidence="5">
    <location>
        <begin position="48"/>
        <end position="57"/>
    </location>
</feature>
<keyword evidence="9" id="KW-1185">Reference proteome</keyword>
<protein>
    <recommendedName>
        <fullName evidence="2">protein-tyrosine-phosphatase</fullName>
        <ecNumber evidence="2">3.1.3.48</ecNumber>
    </recommendedName>
</protein>
<name>A0ABP0FX80_CLALP</name>
<evidence type="ECO:0000259" key="7">
    <source>
        <dbReference type="PROSITE" id="PS50056"/>
    </source>
</evidence>
<evidence type="ECO:0000256" key="2">
    <source>
        <dbReference type="ARBA" id="ARBA00013064"/>
    </source>
</evidence>
<dbReference type="Pfam" id="PF00782">
    <property type="entry name" value="DSPc"/>
    <property type="match status" value="1"/>
</dbReference>
<feature type="domain" description="Tyrosine specific protein phosphatases" evidence="7">
    <location>
        <begin position="175"/>
        <end position="232"/>
    </location>
</feature>
<comment type="similarity">
    <text evidence="1">Belongs to the protein-tyrosine phosphatase family. Non-receptor class dual specificity subfamily.</text>
</comment>
<feature type="compositionally biased region" description="Polar residues" evidence="5">
    <location>
        <begin position="509"/>
        <end position="518"/>
    </location>
</feature>
<dbReference type="PROSITE" id="PS50054">
    <property type="entry name" value="TYR_PHOSPHATASE_DUAL"/>
    <property type="match status" value="1"/>
</dbReference>
<feature type="compositionally biased region" description="Low complexity" evidence="5">
    <location>
        <begin position="36"/>
        <end position="47"/>
    </location>
</feature>
<dbReference type="PANTHER" id="PTHR10159:SF533">
    <property type="entry name" value="TYROSINE-PROTEIN PHOSPHATASE VHP-1"/>
    <property type="match status" value="1"/>
</dbReference>
<comment type="caution">
    <text evidence="8">The sequence shown here is derived from an EMBL/GenBank/DDBJ whole genome shotgun (WGS) entry which is preliminary data.</text>
</comment>
<feature type="region of interest" description="Disordered" evidence="5">
    <location>
        <begin position="31"/>
        <end position="106"/>
    </location>
</feature>
<dbReference type="InterPro" id="IPR029021">
    <property type="entry name" value="Prot-tyrosine_phosphatase-like"/>
</dbReference>
<dbReference type="Gene3D" id="3.90.190.10">
    <property type="entry name" value="Protein tyrosine phosphatase superfamily"/>
    <property type="match status" value="1"/>
</dbReference>
<dbReference type="PROSITE" id="PS50056">
    <property type="entry name" value="TYR_PHOSPHATASE_2"/>
    <property type="match status" value="1"/>
</dbReference>
<sequence>MPVSRNLSLPSSIEARKFKKRPDELHDLKHCLSMPSSSQNNNSNNNSDTCNDPSDVNDTPMLFHSSASVHLNAPTPKSPSRAADVQRARSPANRGTLSQPCLSEPASVGPTSIFPHLFLGSQEDVKDKEMLTENDISNVLNVSCKCERPAHLDDDHFRRIAVLDNYQEKITPHLDEAVNFIEAARKKNERVLVHCLAGVSRSATVAIAYVMYYLRLNFDDAYRFVKDKRPTISPNFNFLGQLMEFEEKLRKSGHMDKPRTGSIPNISEYKIEAKPKANAVPRIEVSRPVSNETAHQLVTNKITTGNPNTPSSSFCRRRRGPALDKLSFSRSSSHQPCIMTDTVEDAHLYSNSCTRGGAGVVLDLRVTVPTSEPHSRRLGSDGVEDGDDDAPDHHFEPAHLKLGSTIHKSNSLPRSMPTFSMNKFRECNATPTASHSDAFFKGEMLSVRHCNGLRSSTAPNTPAVMRLASAPHSPCSLVLTAQERLAPRDVEMIQADEDNDASPPSPSSRNRSQTDPTSLYLQGSYSYEQPGCYNSIGSPLPDKFVSRKTKSPKVLKKSRSSGYQVFLNNKQQGASSSYQAPIPFRARTRDTSPMSHRPTQECASQMHCESPGTVGLSSLTLYSPVLAKSDPMEVVGTKCAIETPRNNGGLPKSTPRKTCINSTTRSATNSAASRTQTTDSTSCSKITSFGTPEPFKLASSADLKLSWRKRQRSANTAENAGPGTRTPTSSTVLNRCGNLEIITCS</sequence>
<dbReference type="InterPro" id="IPR016130">
    <property type="entry name" value="Tyr_Pase_AS"/>
</dbReference>
<keyword evidence="3" id="KW-0378">Hydrolase</keyword>
<organism evidence="8 9">
    <name type="scientific">Clavelina lepadiformis</name>
    <name type="common">Light-bulb sea squirt</name>
    <name type="synonym">Ascidia lepadiformis</name>
    <dbReference type="NCBI Taxonomy" id="159417"/>
    <lineage>
        <taxon>Eukaryota</taxon>
        <taxon>Metazoa</taxon>
        <taxon>Chordata</taxon>
        <taxon>Tunicata</taxon>
        <taxon>Ascidiacea</taxon>
        <taxon>Aplousobranchia</taxon>
        <taxon>Clavelinidae</taxon>
        <taxon>Clavelina</taxon>
    </lineage>
</organism>
<evidence type="ECO:0000256" key="5">
    <source>
        <dbReference type="SAM" id="MobiDB-lite"/>
    </source>
</evidence>
<dbReference type="PROSITE" id="PS00383">
    <property type="entry name" value="TYR_PHOSPHATASE_1"/>
    <property type="match status" value="1"/>
</dbReference>
<feature type="domain" description="Tyrosine-protein phosphatase" evidence="6">
    <location>
        <begin position="109"/>
        <end position="251"/>
    </location>
</feature>
<dbReference type="CDD" id="cd14568">
    <property type="entry name" value="DSP_MKP_classIII"/>
    <property type="match status" value="1"/>
</dbReference>
<dbReference type="Proteomes" id="UP001642483">
    <property type="component" value="Unassembled WGS sequence"/>
</dbReference>
<dbReference type="InterPro" id="IPR000340">
    <property type="entry name" value="Dual-sp_phosphatase_cat-dom"/>
</dbReference>
<dbReference type="InterPro" id="IPR020422">
    <property type="entry name" value="TYR_PHOSPHATASE_DUAL_dom"/>
</dbReference>
<dbReference type="EMBL" id="CAWYQH010000097">
    <property type="protein sequence ID" value="CAK8683337.1"/>
    <property type="molecule type" value="Genomic_DNA"/>
</dbReference>